<reference evidence="2 3" key="1">
    <citation type="journal article" date="2018" name="Sci. Rep.">
        <title>Comparative genomics provides insights into the lifestyle and reveals functional heterogeneity of dark septate endophytic fungi.</title>
        <authorList>
            <person name="Knapp D.G."/>
            <person name="Nemeth J.B."/>
            <person name="Barry K."/>
            <person name="Hainaut M."/>
            <person name="Henrissat B."/>
            <person name="Johnson J."/>
            <person name="Kuo A."/>
            <person name="Lim J.H.P."/>
            <person name="Lipzen A."/>
            <person name="Nolan M."/>
            <person name="Ohm R.A."/>
            <person name="Tamas L."/>
            <person name="Grigoriev I.V."/>
            <person name="Spatafora J.W."/>
            <person name="Nagy L.G."/>
            <person name="Kovacs G.M."/>
        </authorList>
    </citation>
    <scope>NUCLEOTIDE SEQUENCE [LARGE SCALE GENOMIC DNA]</scope>
    <source>
        <strain evidence="2 3">DSE2036</strain>
    </source>
</reference>
<dbReference type="AlphaFoldDB" id="A0A2V1D453"/>
<name>A0A2V1D453_9PLEO</name>
<gene>
    <name evidence="2" type="ORF">DM02DRAFT_619701</name>
</gene>
<dbReference type="EMBL" id="KZ805646">
    <property type="protein sequence ID" value="PVH92798.1"/>
    <property type="molecule type" value="Genomic_DNA"/>
</dbReference>
<evidence type="ECO:0000256" key="1">
    <source>
        <dbReference type="SAM" id="MobiDB-lite"/>
    </source>
</evidence>
<sequence length="65" mass="7285">MIRLLKSLQNTVGDIDRLRIGQLLADVAEDVTNTISVVPQSSDTQKPDEEKEDKATVSAEVRQYR</sequence>
<feature type="compositionally biased region" description="Basic and acidic residues" evidence="1">
    <location>
        <begin position="45"/>
        <end position="55"/>
    </location>
</feature>
<proteinExistence type="predicted"/>
<organism evidence="2 3">
    <name type="scientific">Periconia macrospinosa</name>
    <dbReference type="NCBI Taxonomy" id="97972"/>
    <lineage>
        <taxon>Eukaryota</taxon>
        <taxon>Fungi</taxon>
        <taxon>Dikarya</taxon>
        <taxon>Ascomycota</taxon>
        <taxon>Pezizomycotina</taxon>
        <taxon>Dothideomycetes</taxon>
        <taxon>Pleosporomycetidae</taxon>
        <taxon>Pleosporales</taxon>
        <taxon>Massarineae</taxon>
        <taxon>Periconiaceae</taxon>
        <taxon>Periconia</taxon>
    </lineage>
</organism>
<dbReference type="Proteomes" id="UP000244855">
    <property type="component" value="Unassembled WGS sequence"/>
</dbReference>
<feature type="region of interest" description="Disordered" evidence="1">
    <location>
        <begin position="36"/>
        <end position="65"/>
    </location>
</feature>
<protein>
    <submittedName>
        <fullName evidence="2">Uncharacterized protein</fullName>
    </submittedName>
</protein>
<accession>A0A2V1D453</accession>
<evidence type="ECO:0000313" key="2">
    <source>
        <dbReference type="EMBL" id="PVH92798.1"/>
    </source>
</evidence>
<evidence type="ECO:0000313" key="3">
    <source>
        <dbReference type="Proteomes" id="UP000244855"/>
    </source>
</evidence>
<keyword evidence="3" id="KW-1185">Reference proteome</keyword>